<comment type="catalytic activity">
    <reaction evidence="14">
        <text>5-phospho-beta-D-ribosylamine + glycine + ATP = N(1)-(5-phospho-beta-D-ribosyl)glycinamide + ADP + phosphate + H(+)</text>
        <dbReference type="Rhea" id="RHEA:17453"/>
        <dbReference type="ChEBI" id="CHEBI:15378"/>
        <dbReference type="ChEBI" id="CHEBI:30616"/>
        <dbReference type="ChEBI" id="CHEBI:43474"/>
        <dbReference type="ChEBI" id="CHEBI:57305"/>
        <dbReference type="ChEBI" id="CHEBI:58681"/>
        <dbReference type="ChEBI" id="CHEBI:143788"/>
        <dbReference type="ChEBI" id="CHEBI:456216"/>
        <dbReference type="EC" id="6.3.4.13"/>
    </reaction>
</comment>
<dbReference type="PROSITE" id="PS00184">
    <property type="entry name" value="GARS"/>
    <property type="match status" value="1"/>
</dbReference>
<feature type="domain" description="ATP-grasp" evidence="16">
    <location>
        <begin position="112"/>
        <end position="316"/>
    </location>
</feature>
<dbReference type="InterPro" id="IPR013815">
    <property type="entry name" value="ATP_grasp_subdomain_1"/>
</dbReference>
<dbReference type="GO" id="GO:0004637">
    <property type="term" value="F:phosphoribosylamine-glycine ligase activity"/>
    <property type="evidence" value="ECO:0007669"/>
    <property type="project" value="UniProtKB-UniRule"/>
</dbReference>
<keyword evidence="5 14" id="KW-0436">Ligase</keyword>
<dbReference type="AlphaFoldDB" id="A0A1G8YJ61"/>
<keyword evidence="10" id="KW-0464">Manganese</keyword>
<dbReference type="SUPFAM" id="SSF52440">
    <property type="entry name" value="PreATP-grasp domain"/>
    <property type="match status" value="1"/>
</dbReference>
<dbReference type="GO" id="GO:0006189">
    <property type="term" value="P:'de novo' IMP biosynthetic process"/>
    <property type="evidence" value="ECO:0007669"/>
    <property type="project" value="UniProtKB-UniRule"/>
</dbReference>
<proteinExistence type="inferred from homology"/>
<dbReference type="InterPro" id="IPR037123">
    <property type="entry name" value="PRibGlycinamide_synth_C_sf"/>
</dbReference>
<dbReference type="Pfam" id="PF02844">
    <property type="entry name" value="GARS_N"/>
    <property type="match status" value="1"/>
</dbReference>
<dbReference type="GO" id="GO:0009113">
    <property type="term" value="P:purine nucleobase biosynthetic process"/>
    <property type="evidence" value="ECO:0007669"/>
    <property type="project" value="InterPro"/>
</dbReference>
<evidence type="ECO:0000256" key="1">
    <source>
        <dbReference type="ARBA" id="ARBA00001936"/>
    </source>
</evidence>
<dbReference type="GO" id="GO:0046872">
    <property type="term" value="F:metal ion binding"/>
    <property type="evidence" value="ECO:0007669"/>
    <property type="project" value="InterPro"/>
</dbReference>
<comment type="pathway">
    <text evidence="3 14">Purine metabolism; IMP biosynthesis via de novo pathway; N(1)-(5-phospho-D-ribosyl)glycinamide from 5-phospho-alpha-D-ribose 1-diphosphate: step 2/2.</text>
</comment>
<dbReference type="Gene3D" id="3.90.600.10">
    <property type="entry name" value="Phosphoribosylglycinamide synthetase, C-terminal domain"/>
    <property type="match status" value="1"/>
</dbReference>
<dbReference type="Proteomes" id="UP000326500">
    <property type="component" value="Unassembled WGS sequence"/>
</dbReference>
<evidence type="ECO:0000256" key="14">
    <source>
        <dbReference type="HAMAP-Rule" id="MF_00138"/>
    </source>
</evidence>
<dbReference type="SMART" id="SM01210">
    <property type="entry name" value="GARS_C"/>
    <property type="match status" value="1"/>
</dbReference>
<dbReference type="InterPro" id="IPR016185">
    <property type="entry name" value="PreATP-grasp_dom_sf"/>
</dbReference>
<evidence type="ECO:0000256" key="10">
    <source>
        <dbReference type="ARBA" id="ARBA00023211"/>
    </source>
</evidence>
<evidence type="ECO:0000313" key="18">
    <source>
        <dbReference type="Proteomes" id="UP000326500"/>
    </source>
</evidence>
<dbReference type="Gene3D" id="3.30.470.20">
    <property type="entry name" value="ATP-grasp fold, B domain"/>
    <property type="match status" value="1"/>
</dbReference>
<comment type="cofactor">
    <cofactor evidence="1">
        <name>Mn(2+)</name>
        <dbReference type="ChEBI" id="CHEBI:29035"/>
    </cofactor>
</comment>
<evidence type="ECO:0000256" key="2">
    <source>
        <dbReference type="ARBA" id="ARBA00001946"/>
    </source>
</evidence>
<comment type="similarity">
    <text evidence="11 14">Belongs to the GARS family.</text>
</comment>
<dbReference type="Gene3D" id="3.40.50.20">
    <property type="match status" value="1"/>
</dbReference>
<accession>A0A1G8YJ61</accession>
<dbReference type="InterPro" id="IPR020560">
    <property type="entry name" value="PRibGlycinamide_synth_C-dom"/>
</dbReference>
<evidence type="ECO:0000256" key="11">
    <source>
        <dbReference type="ARBA" id="ARBA00038345"/>
    </source>
</evidence>
<dbReference type="NCBIfam" id="TIGR00877">
    <property type="entry name" value="purD"/>
    <property type="match status" value="1"/>
</dbReference>
<dbReference type="SUPFAM" id="SSF56059">
    <property type="entry name" value="Glutathione synthetase ATP-binding domain-like"/>
    <property type="match status" value="1"/>
</dbReference>
<evidence type="ECO:0000256" key="15">
    <source>
        <dbReference type="PROSITE-ProRule" id="PRU00409"/>
    </source>
</evidence>
<dbReference type="Pfam" id="PF02843">
    <property type="entry name" value="GARS_C"/>
    <property type="match status" value="1"/>
</dbReference>
<evidence type="ECO:0000256" key="5">
    <source>
        <dbReference type="ARBA" id="ARBA00022598"/>
    </source>
</evidence>
<evidence type="ECO:0000259" key="16">
    <source>
        <dbReference type="PROSITE" id="PS50975"/>
    </source>
</evidence>
<keyword evidence="18" id="KW-1185">Reference proteome</keyword>
<dbReference type="PROSITE" id="PS50975">
    <property type="entry name" value="ATP_GRASP"/>
    <property type="match status" value="1"/>
</dbReference>
<evidence type="ECO:0000256" key="4">
    <source>
        <dbReference type="ARBA" id="ARBA00013255"/>
    </source>
</evidence>
<dbReference type="PANTHER" id="PTHR43472:SF1">
    <property type="entry name" value="PHOSPHORIBOSYLAMINE--GLYCINE LIGASE, CHLOROPLASTIC"/>
    <property type="match status" value="1"/>
</dbReference>
<dbReference type="PANTHER" id="PTHR43472">
    <property type="entry name" value="PHOSPHORIBOSYLAMINE--GLYCINE LIGASE"/>
    <property type="match status" value="1"/>
</dbReference>
<dbReference type="SMART" id="SM01209">
    <property type="entry name" value="GARS_A"/>
    <property type="match status" value="1"/>
</dbReference>
<organism evidence="17 18">
    <name type="scientific">Methanoculleus thermophilus</name>
    <dbReference type="NCBI Taxonomy" id="2200"/>
    <lineage>
        <taxon>Archaea</taxon>
        <taxon>Methanobacteriati</taxon>
        <taxon>Methanobacteriota</taxon>
        <taxon>Stenosarchaea group</taxon>
        <taxon>Methanomicrobia</taxon>
        <taxon>Methanomicrobiales</taxon>
        <taxon>Methanomicrobiaceae</taxon>
        <taxon>Methanoculleus</taxon>
    </lineage>
</organism>
<evidence type="ECO:0000313" key="17">
    <source>
        <dbReference type="EMBL" id="SDK02828.1"/>
    </source>
</evidence>
<dbReference type="UniPathway" id="UPA00074">
    <property type="reaction ID" value="UER00125"/>
</dbReference>
<evidence type="ECO:0000256" key="9">
    <source>
        <dbReference type="ARBA" id="ARBA00022842"/>
    </source>
</evidence>
<dbReference type="InterPro" id="IPR020559">
    <property type="entry name" value="PRibGlycinamide_synth_CS"/>
</dbReference>
<sequence length="431" mass="47214">MMDMKVLVVGGGGREHAITRALSCNRDVRIFSVMARKNPGIFRIAERTLLEKETNIQEIIRFATENAVDVAVIGPEAPLEAGIVDGLAAAGIPSLGPTRAAARIETDKAFCRRLMERHGIEGCPEYQVFHDPEEAGQFIETYNGDLAIKPIGLTGGKGVWIMGEHVDAAGAIEYVREIGGNVVLEERLIGEEFTLQAFVDGEHLVPMPLVQDHKRAYEGDVGPNTGGMGSYSLPDHMLPFVSQSDYEKALQIMKDTVAAMRAEGTPYKGILYGQFMNTRDGPKVIEFNARFGDPEAMNVLSLLESDFTEIVYHVTEGNLSPSDVRFARKATVCKYLVPEGYPAAPVTGAPLTLGDYGDALLYYANVEERDGTLYTLTSRTLAFVGRGDTLEEAEAIAEKAASSVVGRVFHRRDIGTREILEKRCQHMREIA</sequence>
<dbReference type="GO" id="GO:0005524">
    <property type="term" value="F:ATP binding"/>
    <property type="evidence" value="ECO:0007669"/>
    <property type="project" value="UniProtKB-UniRule"/>
</dbReference>
<dbReference type="STRING" id="2200.GCA_001571405_00250"/>
<dbReference type="HAMAP" id="MF_00138">
    <property type="entry name" value="GARS"/>
    <property type="match status" value="1"/>
</dbReference>
<evidence type="ECO:0000256" key="12">
    <source>
        <dbReference type="ARBA" id="ARBA00042242"/>
    </source>
</evidence>
<name>A0A1G8YJ61_9EURY</name>
<dbReference type="InterPro" id="IPR011054">
    <property type="entry name" value="Rudment_hybrid_motif"/>
</dbReference>
<evidence type="ECO:0000256" key="8">
    <source>
        <dbReference type="ARBA" id="ARBA00022840"/>
    </source>
</evidence>
<dbReference type="InterPro" id="IPR020562">
    <property type="entry name" value="PRibGlycinamide_synth_N"/>
</dbReference>
<evidence type="ECO:0000256" key="7">
    <source>
        <dbReference type="ARBA" id="ARBA00022755"/>
    </source>
</evidence>
<dbReference type="Pfam" id="PF01071">
    <property type="entry name" value="GARS_A"/>
    <property type="match status" value="1"/>
</dbReference>
<keyword evidence="8 15" id="KW-0067">ATP-binding</keyword>
<dbReference type="EMBL" id="FNFT01000003">
    <property type="protein sequence ID" value="SDK02828.1"/>
    <property type="molecule type" value="Genomic_DNA"/>
</dbReference>
<reference evidence="17 18" key="1">
    <citation type="submission" date="2016-10" db="EMBL/GenBank/DDBJ databases">
        <authorList>
            <person name="Varghese N."/>
            <person name="Submissions S."/>
        </authorList>
    </citation>
    <scope>NUCLEOTIDE SEQUENCE [LARGE SCALE GENOMIC DNA]</scope>
    <source>
        <strain evidence="17 18">DSM 2373</strain>
    </source>
</reference>
<evidence type="ECO:0000256" key="6">
    <source>
        <dbReference type="ARBA" id="ARBA00022741"/>
    </source>
</evidence>
<dbReference type="InterPro" id="IPR011761">
    <property type="entry name" value="ATP-grasp"/>
</dbReference>
<keyword evidence="6 15" id="KW-0547">Nucleotide-binding</keyword>
<dbReference type="InterPro" id="IPR000115">
    <property type="entry name" value="PRibGlycinamide_synth"/>
</dbReference>
<dbReference type="EC" id="6.3.4.13" evidence="4 14"/>
<gene>
    <name evidence="14" type="primary">purD</name>
    <name evidence="17" type="ORF">SAMN04488571_10347</name>
</gene>
<evidence type="ECO:0000256" key="13">
    <source>
        <dbReference type="ARBA" id="ARBA00042864"/>
    </source>
</evidence>
<keyword evidence="9" id="KW-0460">Magnesium</keyword>
<protein>
    <recommendedName>
        <fullName evidence="4 14">Phosphoribosylamine--glycine ligase</fullName>
        <ecNumber evidence="4 14">6.3.4.13</ecNumber>
    </recommendedName>
    <alternativeName>
        <fullName evidence="14">GARS</fullName>
    </alternativeName>
    <alternativeName>
        <fullName evidence="12 14">Glycinamide ribonucleotide synthetase</fullName>
    </alternativeName>
    <alternativeName>
        <fullName evidence="13 14">Phosphoribosylglycinamide synthetase</fullName>
    </alternativeName>
</protein>
<evidence type="ECO:0000256" key="3">
    <source>
        <dbReference type="ARBA" id="ARBA00005174"/>
    </source>
</evidence>
<dbReference type="InterPro" id="IPR020561">
    <property type="entry name" value="PRibGlycinamid_synth_ATP-grasp"/>
</dbReference>
<comment type="cofactor">
    <cofactor evidence="2">
        <name>Mg(2+)</name>
        <dbReference type="ChEBI" id="CHEBI:18420"/>
    </cofactor>
</comment>
<dbReference type="Gene3D" id="3.30.1490.20">
    <property type="entry name" value="ATP-grasp fold, A domain"/>
    <property type="match status" value="1"/>
</dbReference>
<keyword evidence="7 14" id="KW-0658">Purine biosynthesis</keyword>
<dbReference type="SUPFAM" id="SSF51246">
    <property type="entry name" value="Rudiment single hybrid motif"/>
    <property type="match status" value="1"/>
</dbReference>